<sequence>MVTVDATQVPKDAPENCPGVESDQAGKASACAGCPNQQDCATAPKGPDPDIAVITQRLANVRRKILVLSGKGGVGKSTFSANLAFALASTGQNDTLATTSDEGNDDLDGPQVGLVDIDICGPSIPKIMGLEKEQIHQSSTGWSPVYVQDNLGVMSIGFMLPDADAAVIWRGPKKNGMIKQFLRDVDWSDLDYLLVDTPPGTSDEHLSIAQYLKPSGIDGAIIVTTPQEIALQDVRKEINFCHKVKIPILGVVENMSGFVCPNCRGESQIFAPTSGGGIEMAKQMGVPYLGSVPLDPRIGQSCDRGVCFMEEFPDSPSTIAFKTIVGKIRQQLP</sequence>
<keyword evidence="7 10" id="KW-0067">ATP-binding</keyword>
<dbReference type="Pfam" id="PF10609">
    <property type="entry name" value="ParA"/>
    <property type="match status" value="2"/>
</dbReference>
<feature type="region of interest" description="Disordered" evidence="11">
    <location>
        <begin position="1"/>
        <end position="21"/>
    </location>
</feature>
<dbReference type="PANTHER" id="PTHR23264">
    <property type="entry name" value="NUCLEOTIDE-BINDING PROTEIN NBP35 YEAST -RELATED"/>
    <property type="match status" value="1"/>
</dbReference>
<dbReference type="PANTHER" id="PTHR23264:SF35">
    <property type="entry name" value="CYTOSOLIC FE-S CLUSTER ASSEMBLY FACTOR NUBP1"/>
    <property type="match status" value="1"/>
</dbReference>
<feature type="binding site" evidence="10">
    <location>
        <position position="263"/>
    </location>
    <ligand>
        <name>[4Fe-4S] cluster</name>
        <dbReference type="ChEBI" id="CHEBI:49883"/>
        <label>2</label>
        <note>ligand shared with heterodimeric partner</note>
    </ligand>
</feature>
<keyword evidence="8 10" id="KW-0408">Iron</keyword>
<dbReference type="GO" id="GO:0051539">
    <property type="term" value="F:4 iron, 4 sulfur cluster binding"/>
    <property type="evidence" value="ECO:0007669"/>
    <property type="project" value="UniProtKB-UniRule"/>
</dbReference>
<accession>A0A9W8AZ40</accession>
<evidence type="ECO:0000256" key="3">
    <source>
        <dbReference type="ARBA" id="ARBA00022485"/>
    </source>
</evidence>
<evidence type="ECO:0000256" key="11">
    <source>
        <dbReference type="SAM" id="MobiDB-lite"/>
    </source>
</evidence>
<dbReference type="HAMAP" id="MF_02040">
    <property type="entry name" value="Mrp_NBP35"/>
    <property type="match status" value="1"/>
</dbReference>
<dbReference type="InterPro" id="IPR019591">
    <property type="entry name" value="Mrp/NBP35_ATP-bd"/>
</dbReference>
<feature type="binding site" evidence="10">
    <location>
        <begin position="70"/>
        <end position="77"/>
    </location>
    <ligand>
        <name>ATP</name>
        <dbReference type="ChEBI" id="CHEBI:30616"/>
    </ligand>
</feature>
<dbReference type="GO" id="GO:0005829">
    <property type="term" value="C:cytosol"/>
    <property type="evidence" value="ECO:0007669"/>
    <property type="project" value="TreeGrafter"/>
</dbReference>
<dbReference type="FunFam" id="3.40.50.300:FF:000427">
    <property type="entry name" value="Cytosolic Fe-S cluster assembly factor NUBP1"/>
    <property type="match status" value="1"/>
</dbReference>
<evidence type="ECO:0000256" key="5">
    <source>
        <dbReference type="ARBA" id="ARBA00022723"/>
    </source>
</evidence>
<dbReference type="AlphaFoldDB" id="A0A9W8AZ40"/>
<dbReference type="Proteomes" id="UP001151582">
    <property type="component" value="Unassembled WGS sequence"/>
</dbReference>
<keyword evidence="4 10" id="KW-0963">Cytoplasm</keyword>
<dbReference type="GO" id="GO:0140663">
    <property type="term" value="F:ATP-dependent FeS chaperone activity"/>
    <property type="evidence" value="ECO:0007669"/>
    <property type="project" value="InterPro"/>
</dbReference>
<dbReference type="OrthoDB" id="1741334at2759"/>
<proteinExistence type="inferred from homology"/>
<keyword evidence="13" id="KW-1185">Reference proteome</keyword>
<evidence type="ECO:0000256" key="4">
    <source>
        <dbReference type="ARBA" id="ARBA00022490"/>
    </source>
</evidence>
<dbReference type="InterPro" id="IPR028601">
    <property type="entry name" value="NUBP1/Nbp35"/>
</dbReference>
<dbReference type="PROSITE" id="PS01215">
    <property type="entry name" value="MRP"/>
    <property type="match status" value="1"/>
</dbReference>
<keyword evidence="6 10" id="KW-0547">Nucleotide-binding</keyword>
<feature type="binding site" evidence="10">
    <location>
        <position position="31"/>
    </location>
    <ligand>
        <name>[4Fe-4S] cluster</name>
        <dbReference type="ChEBI" id="CHEBI:49883"/>
        <label>1</label>
    </ligand>
</feature>
<dbReference type="GO" id="GO:1904564">
    <property type="term" value="C:cytosolic [4Fe-4S] assembly scaffold complex"/>
    <property type="evidence" value="ECO:0007669"/>
    <property type="project" value="UniProtKB-ARBA"/>
</dbReference>
<evidence type="ECO:0000313" key="12">
    <source>
        <dbReference type="EMBL" id="KAJ1975507.1"/>
    </source>
</evidence>
<feature type="binding site" evidence="10">
    <location>
        <position position="260"/>
    </location>
    <ligand>
        <name>[4Fe-4S] cluster</name>
        <dbReference type="ChEBI" id="CHEBI:49883"/>
        <label>2</label>
        <note>ligand shared with heterodimeric partner</note>
    </ligand>
</feature>
<feature type="binding site" evidence="10">
    <location>
        <position position="40"/>
    </location>
    <ligand>
        <name>[4Fe-4S] cluster</name>
        <dbReference type="ChEBI" id="CHEBI:49883"/>
        <label>1</label>
    </ligand>
</feature>
<evidence type="ECO:0000313" key="13">
    <source>
        <dbReference type="Proteomes" id="UP001151582"/>
    </source>
</evidence>
<evidence type="ECO:0000256" key="6">
    <source>
        <dbReference type="ARBA" id="ARBA00022741"/>
    </source>
</evidence>
<comment type="caution">
    <text evidence="12">The sequence shown here is derived from an EMBL/GenBank/DDBJ whole genome shotgun (WGS) entry which is preliminary data.</text>
</comment>
<dbReference type="GO" id="GO:0016226">
    <property type="term" value="P:iron-sulfur cluster assembly"/>
    <property type="evidence" value="ECO:0007669"/>
    <property type="project" value="UniProtKB-UniRule"/>
</dbReference>
<evidence type="ECO:0000256" key="1">
    <source>
        <dbReference type="ARBA" id="ARBA00004123"/>
    </source>
</evidence>
<dbReference type="InterPro" id="IPR000808">
    <property type="entry name" value="Mrp-like_CS"/>
</dbReference>
<feature type="binding site" evidence="10">
    <location>
        <position position="34"/>
    </location>
    <ligand>
        <name>[4Fe-4S] cluster</name>
        <dbReference type="ChEBI" id="CHEBI:49883"/>
        <label>1</label>
    </ligand>
</feature>
<reference evidence="12" key="1">
    <citation type="submission" date="2022-07" db="EMBL/GenBank/DDBJ databases">
        <title>Phylogenomic reconstructions and comparative analyses of Kickxellomycotina fungi.</title>
        <authorList>
            <person name="Reynolds N.K."/>
            <person name="Stajich J.E."/>
            <person name="Barry K."/>
            <person name="Grigoriev I.V."/>
            <person name="Crous P."/>
            <person name="Smith M.E."/>
        </authorList>
    </citation>
    <scope>NUCLEOTIDE SEQUENCE</scope>
    <source>
        <strain evidence="12">RSA 567</strain>
    </source>
</reference>
<keyword evidence="9 10" id="KW-0411">Iron-sulfur</keyword>
<dbReference type="GO" id="GO:0005634">
    <property type="term" value="C:nucleus"/>
    <property type="evidence" value="ECO:0007669"/>
    <property type="project" value="UniProtKB-SubCell"/>
</dbReference>
<feature type="binding site" evidence="10">
    <location>
        <position position="17"/>
    </location>
    <ligand>
        <name>[4Fe-4S] cluster</name>
        <dbReference type="ChEBI" id="CHEBI:49883"/>
        <label>1</label>
    </ligand>
</feature>
<dbReference type="InterPro" id="IPR033756">
    <property type="entry name" value="YlxH/NBP35"/>
</dbReference>
<dbReference type="Gene3D" id="3.40.50.300">
    <property type="entry name" value="P-loop containing nucleotide triphosphate hydrolases"/>
    <property type="match status" value="1"/>
</dbReference>
<comment type="function">
    <text evidence="10">Component of the cytosolic iron-sulfur (Fe/S) protein assembly (CIA) machinery. Required for maturation of extramitochondrial Fe-S proteins. The NBP35-CFD1 heterotetramer forms a Fe-S scaffold complex, mediating the de novo assembly of an Fe-S cluster and its transfer to target apoproteins.</text>
</comment>
<name>A0A9W8AZ40_9FUNG</name>
<evidence type="ECO:0000256" key="10">
    <source>
        <dbReference type="HAMAP-Rule" id="MF_03038"/>
    </source>
</evidence>
<comment type="subcellular location">
    <subcellularLocation>
        <location evidence="2 10">Cytoplasm</location>
    </subcellularLocation>
    <subcellularLocation>
        <location evidence="1">Nucleus</location>
    </subcellularLocation>
</comment>
<dbReference type="HAMAP" id="MF_03038">
    <property type="entry name" value="NUBP1"/>
    <property type="match status" value="1"/>
</dbReference>
<evidence type="ECO:0000256" key="9">
    <source>
        <dbReference type="ARBA" id="ARBA00023014"/>
    </source>
</evidence>
<comment type="similarity">
    <text evidence="10">Belongs to the Mrp/NBP35 ATP-binding proteins family. NUBP1/NBP35 subfamily.</text>
</comment>
<protein>
    <submittedName>
        <fullName evidence="12">Cytosolic Fe-S cluster assembly factor nbp35</fullName>
    </submittedName>
</protein>
<dbReference type="SUPFAM" id="SSF52540">
    <property type="entry name" value="P-loop containing nucleoside triphosphate hydrolases"/>
    <property type="match status" value="1"/>
</dbReference>
<evidence type="ECO:0000256" key="8">
    <source>
        <dbReference type="ARBA" id="ARBA00023004"/>
    </source>
</evidence>
<organism evidence="12 13">
    <name type="scientific">Dimargaris verticillata</name>
    <dbReference type="NCBI Taxonomy" id="2761393"/>
    <lineage>
        <taxon>Eukaryota</taxon>
        <taxon>Fungi</taxon>
        <taxon>Fungi incertae sedis</taxon>
        <taxon>Zoopagomycota</taxon>
        <taxon>Kickxellomycotina</taxon>
        <taxon>Dimargaritomycetes</taxon>
        <taxon>Dimargaritales</taxon>
        <taxon>Dimargaritaceae</taxon>
        <taxon>Dimargaris</taxon>
    </lineage>
</organism>
<keyword evidence="5 10" id="KW-0479">Metal-binding</keyword>
<dbReference type="InterPro" id="IPR027417">
    <property type="entry name" value="P-loop_NTPase"/>
</dbReference>
<evidence type="ECO:0000256" key="7">
    <source>
        <dbReference type="ARBA" id="ARBA00022840"/>
    </source>
</evidence>
<keyword evidence="3 10" id="KW-0004">4Fe-4S</keyword>
<dbReference type="EMBL" id="JANBQB010000520">
    <property type="protein sequence ID" value="KAJ1975507.1"/>
    <property type="molecule type" value="Genomic_DNA"/>
</dbReference>
<dbReference type="GO" id="GO:0005524">
    <property type="term" value="F:ATP binding"/>
    <property type="evidence" value="ECO:0007669"/>
    <property type="project" value="UniProtKB-KW"/>
</dbReference>
<gene>
    <name evidence="10 12" type="primary">NBP35</name>
    <name evidence="12" type="ORF">H4R34_004309</name>
</gene>
<dbReference type="GO" id="GO:0046872">
    <property type="term" value="F:metal ion binding"/>
    <property type="evidence" value="ECO:0007669"/>
    <property type="project" value="UniProtKB-KW"/>
</dbReference>
<dbReference type="CDD" id="cd02037">
    <property type="entry name" value="Mrp_NBP35"/>
    <property type="match status" value="1"/>
</dbReference>
<evidence type="ECO:0000256" key="2">
    <source>
        <dbReference type="ARBA" id="ARBA00004496"/>
    </source>
</evidence>